<evidence type="ECO:0000256" key="2">
    <source>
        <dbReference type="ARBA" id="ARBA00012438"/>
    </source>
</evidence>
<evidence type="ECO:0000256" key="5">
    <source>
        <dbReference type="ARBA" id="ARBA00022777"/>
    </source>
</evidence>
<keyword evidence="5" id="KW-0418">Kinase</keyword>
<keyword evidence="3" id="KW-0597">Phosphoprotein</keyword>
<evidence type="ECO:0000256" key="3">
    <source>
        <dbReference type="ARBA" id="ARBA00022553"/>
    </source>
</evidence>
<evidence type="ECO:0000313" key="10">
    <source>
        <dbReference type="Proteomes" id="UP000251891"/>
    </source>
</evidence>
<feature type="region of interest" description="Disordered" evidence="6">
    <location>
        <begin position="649"/>
        <end position="837"/>
    </location>
</feature>
<dbReference type="EC" id="2.7.13.3" evidence="2"/>
<dbReference type="EMBL" id="QLYX01000009">
    <property type="protein sequence ID" value="RAY13449.1"/>
    <property type="molecule type" value="Genomic_DNA"/>
</dbReference>
<evidence type="ECO:0000256" key="1">
    <source>
        <dbReference type="ARBA" id="ARBA00000085"/>
    </source>
</evidence>
<dbReference type="Pfam" id="PF08376">
    <property type="entry name" value="NIT"/>
    <property type="match status" value="1"/>
</dbReference>
<dbReference type="InterPro" id="IPR003594">
    <property type="entry name" value="HATPase_dom"/>
</dbReference>
<dbReference type="GO" id="GO:0000160">
    <property type="term" value="P:phosphorelay signal transduction system"/>
    <property type="evidence" value="ECO:0007669"/>
    <property type="project" value="TreeGrafter"/>
</dbReference>
<dbReference type="InterPro" id="IPR050428">
    <property type="entry name" value="TCS_sensor_his_kinase"/>
</dbReference>
<name>A0A365H323_9ACTN</name>
<gene>
    <name evidence="9" type="ORF">DPM19_20525</name>
</gene>
<comment type="catalytic activity">
    <reaction evidence="1">
        <text>ATP + protein L-histidine = ADP + protein N-phospho-L-histidine.</text>
        <dbReference type="EC" id="2.7.13.3"/>
    </reaction>
</comment>
<dbReference type="AlphaFoldDB" id="A0A365H323"/>
<reference evidence="9 10" key="1">
    <citation type="submission" date="2018-06" db="EMBL/GenBank/DDBJ databases">
        <title>Actinomadura craniellae sp. nov. isolated from marine sponge Craniella sp.</title>
        <authorList>
            <person name="Li L."/>
            <person name="Xu Q.H."/>
            <person name="Lin H.W."/>
            <person name="Lu Y.H."/>
        </authorList>
    </citation>
    <scope>NUCLEOTIDE SEQUENCE [LARGE SCALE GENOMIC DNA]</scope>
    <source>
        <strain evidence="9 10">LHW63021</strain>
    </source>
</reference>
<evidence type="ECO:0000259" key="8">
    <source>
        <dbReference type="SMART" id="SM00387"/>
    </source>
</evidence>
<protein>
    <recommendedName>
        <fullName evidence="2">histidine kinase</fullName>
        <ecNumber evidence="2">2.7.13.3</ecNumber>
    </recommendedName>
</protein>
<dbReference type="SMART" id="SM00387">
    <property type="entry name" value="HATPase_c"/>
    <property type="match status" value="1"/>
</dbReference>
<evidence type="ECO:0000256" key="6">
    <source>
        <dbReference type="SAM" id="MobiDB-lite"/>
    </source>
</evidence>
<proteinExistence type="predicted"/>
<keyword evidence="7" id="KW-0812">Transmembrane</keyword>
<dbReference type="InterPro" id="IPR036890">
    <property type="entry name" value="HATPase_C_sf"/>
</dbReference>
<dbReference type="PANTHER" id="PTHR45436:SF5">
    <property type="entry name" value="SENSOR HISTIDINE KINASE TRCS"/>
    <property type="match status" value="1"/>
</dbReference>
<dbReference type="GO" id="GO:0005886">
    <property type="term" value="C:plasma membrane"/>
    <property type="evidence" value="ECO:0007669"/>
    <property type="project" value="TreeGrafter"/>
</dbReference>
<feature type="compositionally biased region" description="Basic and acidic residues" evidence="6">
    <location>
        <begin position="822"/>
        <end position="837"/>
    </location>
</feature>
<dbReference type="InterPro" id="IPR013587">
    <property type="entry name" value="Nitrate/nitrite_sensing"/>
</dbReference>
<keyword evidence="4" id="KW-0808">Transferase</keyword>
<feature type="compositionally biased region" description="Basic and acidic residues" evidence="6">
    <location>
        <begin position="675"/>
        <end position="684"/>
    </location>
</feature>
<feature type="transmembrane region" description="Helical" evidence="7">
    <location>
        <begin position="318"/>
        <end position="341"/>
    </location>
</feature>
<dbReference type="Pfam" id="PF02518">
    <property type="entry name" value="HATPase_c"/>
    <property type="match status" value="1"/>
</dbReference>
<evidence type="ECO:0000256" key="4">
    <source>
        <dbReference type="ARBA" id="ARBA00022679"/>
    </source>
</evidence>
<dbReference type="SUPFAM" id="SSF55874">
    <property type="entry name" value="ATPase domain of HSP90 chaperone/DNA topoisomerase II/histidine kinase"/>
    <property type="match status" value="1"/>
</dbReference>
<evidence type="ECO:0000256" key="7">
    <source>
        <dbReference type="SAM" id="Phobius"/>
    </source>
</evidence>
<dbReference type="Proteomes" id="UP000251891">
    <property type="component" value="Unassembled WGS sequence"/>
</dbReference>
<sequence>MRKSTRSIRFRVLALFLVPLITLTALWGFAANETFGAAVDQRNWEKHEGTLGERLQRMFRETAQERLESVMFAGAAGAAAGAGPAAGNGRATMDAQRRRTDAIVAETSALFRRDDVLSLFPTSGSRIYIDDTFQRFARLGEIRQAIDSGGASRFKVMEEFNALSDSLFRLTTFMSMRDKVTLYRPAAAMITFERSMEMAGRQASILGAVMASGGRMTEAERRLFQSMAANRRFLLDEAYGQMVDFKLREAYAPAFGSPARARLDALENQVVASRSARLAVDPRLWQQNLLAMAQAGFKGSRHGEAAINDEAANTNRSIYIRLGLAGGLGLVLLLLSVFLMVRFGRGLSRELGGVQTEATELADRRLPRVVDRLRRGEEVDVDAEAPPLRHGSTTEVARLAQAFSSVQRTAIGAAVGQAELRKAVGDIFLKLARRNQSLLHRQLAMLDELEHRAAPDDLDDLFKLDHLTTRMRRHAESLIILSGAAPGRGWRNPVAMIDVLRGAAGEVEDYKRVKVRNDSREGLVGGAVADVIHLLAELLENATSFSPPNTEVVVRAETVGTGFAVEIEDRGLGMSEAKLAECNERLENPPEFDVADTDQLGLFVVARLAARHDIKVVLRPSPYGGILAIVLLPHSVVVPEGDFAAYDGSEQPASVQRERAGLSDSGSWQTVPPRVPEELGHRAGDTAPRLGLSDSGSWQTVPPRAPEPPGPRAEDTAPHPGPSDSGSWQTTPPGGRSTGGGPSRPGAHRRPEPEPKPESGPPAPPRPTHAGLPVRTRQANLAPQLRRKGKAAPPPPAAPGTEVVRSPEEARSLMASMQEGWLRGRETPTDRNGNRGT</sequence>
<keyword evidence="10" id="KW-1185">Reference proteome</keyword>
<keyword evidence="7" id="KW-1133">Transmembrane helix</keyword>
<comment type="caution">
    <text evidence="9">The sequence shown here is derived from an EMBL/GenBank/DDBJ whole genome shotgun (WGS) entry which is preliminary data.</text>
</comment>
<evidence type="ECO:0000313" key="9">
    <source>
        <dbReference type="EMBL" id="RAY13449.1"/>
    </source>
</evidence>
<dbReference type="Gene3D" id="3.30.565.10">
    <property type="entry name" value="Histidine kinase-like ATPase, C-terminal domain"/>
    <property type="match status" value="1"/>
</dbReference>
<dbReference type="PANTHER" id="PTHR45436">
    <property type="entry name" value="SENSOR HISTIDINE KINASE YKOH"/>
    <property type="match status" value="1"/>
</dbReference>
<keyword evidence="7" id="KW-0472">Membrane</keyword>
<organism evidence="9 10">
    <name type="scientific">Actinomadura craniellae</name>
    <dbReference type="NCBI Taxonomy" id="2231787"/>
    <lineage>
        <taxon>Bacteria</taxon>
        <taxon>Bacillati</taxon>
        <taxon>Actinomycetota</taxon>
        <taxon>Actinomycetes</taxon>
        <taxon>Streptosporangiales</taxon>
        <taxon>Thermomonosporaceae</taxon>
        <taxon>Actinomadura</taxon>
    </lineage>
</organism>
<dbReference type="GO" id="GO:0004673">
    <property type="term" value="F:protein histidine kinase activity"/>
    <property type="evidence" value="ECO:0007669"/>
    <property type="project" value="UniProtKB-EC"/>
</dbReference>
<accession>A0A365H323</accession>
<feature type="domain" description="Histidine kinase/HSP90-like ATPase" evidence="8">
    <location>
        <begin position="526"/>
        <end position="636"/>
    </location>
</feature>
<feature type="compositionally biased region" description="Pro residues" evidence="6">
    <location>
        <begin position="758"/>
        <end position="767"/>
    </location>
</feature>